<reference evidence="12 13" key="1">
    <citation type="submission" date="2019-07" db="EMBL/GenBank/DDBJ databases">
        <title>Draft genome assembly of a fouling barnacle, Amphibalanus amphitrite (Darwin, 1854): The first reference genome for Thecostraca.</title>
        <authorList>
            <person name="Kim W."/>
        </authorList>
    </citation>
    <scope>NUCLEOTIDE SEQUENCE [LARGE SCALE GENOMIC DNA]</scope>
    <source>
        <strain evidence="12">SNU_AA5</strain>
        <tissue evidence="12">Soma without cirri and trophi</tissue>
    </source>
</reference>
<evidence type="ECO:0000313" key="13">
    <source>
        <dbReference type="Proteomes" id="UP000440578"/>
    </source>
</evidence>
<dbReference type="PIRSF" id="PIRSF017228">
    <property type="entry name" value="Sphnglp_dlt4_des"/>
    <property type="match status" value="1"/>
</dbReference>
<evidence type="ECO:0000256" key="10">
    <source>
        <dbReference type="SAM" id="Phobius"/>
    </source>
</evidence>
<proteinExistence type="inferred from homology"/>
<keyword evidence="13" id="KW-1185">Reference proteome</keyword>
<dbReference type="InterPro" id="IPR011388">
    <property type="entry name" value="DES1/DES2"/>
</dbReference>
<feature type="transmembrane region" description="Helical" evidence="10">
    <location>
        <begin position="153"/>
        <end position="173"/>
    </location>
</feature>
<dbReference type="Pfam" id="PF00487">
    <property type="entry name" value="FA_desaturase"/>
    <property type="match status" value="1"/>
</dbReference>
<keyword evidence="5 10" id="KW-1133">Transmembrane helix</keyword>
<evidence type="ECO:0000256" key="3">
    <source>
        <dbReference type="ARBA" id="ARBA00012021"/>
    </source>
</evidence>
<sequence length="328" mass="37856">MGAIERKKRDFYWTSAGEPHAIRRKAILEKYPQIKELYGSDWHMCVQVALQVLIQFGMLFYVRDLSWPWLVAVTYVVSGTINHSMVLAIHELAHNLAFGHNHALANKVFSIFANLPIGVPLAVSYKKYHMEHHRYQGTDGLDVDLPTELEARLFSSTLGKVAWLFVLPFTYFLRPVFVRPKPFSMMEIANIVVQVAADFAVYHYFGGKGLFYLIGGFVLGMGLHPMAGHLISEHYIFNRSNETYSYYGWMNMLAFNEGYHNEHHDFPAVPGSKLPMVSKIAPEFYKDLPTHDSWFGTLYNFIFRDDVSPYSRIKREKKANQQNVDLFQ</sequence>
<evidence type="ECO:0000259" key="11">
    <source>
        <dbReference type="SMART" id="SM01269"/>
    </source>
</evidence>
<evidence type="ECO:0000313" key="12">
    <source>
        <dbReference type="EMBL" id="KAF0286957.1"/>
    </source>
</evidence>
<keyword evidence="4 10" id="KW-0812">Transmembrane</keyword>
<evidence type="ECO:0000256" key="1">
    <source>
        <dbReference type="ARBA" id="ARBA00004141"/>
    </source>
</evidence>
<accession>A0A6A4UTD7</accession>
<comment type="similarity">
    <text evidence="2 9">Belongs to the fatty acid desaturase type 1 family. DEGS subfamily.</text>
</comment>
<keyword evidence="7 9" id="KW-0443">Lipid metabolism</keyword>
<evidence type="ECO:0000256" key="9">
    <source>
        <dbReference type="PIRNR" id="PIRNR017228"/>
    </source>
</evidence>
<feature type="transmembrane region" description="Helical" evidence="10">
    <location>
        <begin position="104"/>
        <end position="125"/>
    </location>
</feature>
<comment type="subcellular location">
    <subcellularLocation>
        <location evidence="1">Membrane</location>
        <topology evidence="1">Multi-pass membrane protein</topology>
    </subcellularLocation>
</comment>
<dbReference type="PANTHER" id="PTHR12879">
    <property type="entry name" value="SPHINGOLIPID DELTA 4 DESATURASE/C-4 HYDROXYLASE PROTEIN DES2"/>
    <property type="match status" value="1"/>
</dbReference>
<dbReference type="OrthoDB" id="200948at2759"/>
<dbReference type="Proteomes" id="UP000440578">
    <property type="component" value="Unassembled WGS sequence"/>
</dbReference>
<dbReference type="GO" id="GO:0042284">
    <property type="term" value="F:sphingolipid delta-4 desaturase activity"/>
    <property type="evidence" value="ECO:0007669"/>
    <property type="project" value="UniProtKB-UniRule"/>
</dbReference>
<evidence type="ECO:0000256" key="7">
    <source>
        <dbReference type="ARBA" id="ARBA00023098"/>
    </source>
</evidence>
<name>A0A6A4UTD7_AMPAM</name>
<gene>
    <name evidence="12" type="primary">degs1_0</name>
    <name evidence="12" type="ORF">FJT64_014612</name>
</gene>
<dbReference type="EMBL" id="VIIS01002221">
    <property type="protein sequence ID" value="KAF0286957.1"/>
    <property type="molecule type" value="Genomic_DNA"/>
</dbReference>
<evidence type="ECO:0000256" key="4">
    <source>
        <dbReference type="ARBA" id="ARBA00022692"/>
    </source>
</evidence>
<dbReference type="CDD" id="cd03508">
    <property type="entry name" value="Delta4-sphingolipid-FADS-like"/>
    <property type="match status" value="1"/>
</dbReference>
<dbReference type="PANTHER" id="PTHR12879:SF8">
    <property type="entry name" value="SPHINGOLIPID DELTA(4)-DESATURASE DES1"/>
    <property type="match status" value="1"/>
</dbReference>
<dbReference type="SMART" id="SM01269">
    <property type="entry name" value="Lipid_DES"/>
    <property type="match status" value="1"/>
</dbReference>
<dbReference type="EC" id="1.14.19.17" evidence="3"/>
<feature type="transmembrane region" description="Helical" evidence="10">
    <location>
        <begin position="211"/>
        <end position="231"/>
    </location>
</feature>
<dbReference type="GO" id="GO:0016020">
    <property type="term" value="C:membrane"/>
    <property type="evidence" value="ECO:0007669"/>
    <property type="project" value="UniProtKB-SubCell"/>
</dbReference>
<dbReference type="GO" id="GO:0046513">
    <property type="term" value="P:ceramide biosynthetic process"/>
    <property type="evidence" value="ECO:0007669"/>
    <property type="project" value="TreeGrafter"/>
</dbReference>
<evidence type="ECO:0000256" key="8">
    <source>
        <dbReference type="ARBA" id="ARBA00023136"/>
    </source>
</evidence>
<organism evidence="12 13">
    <name type="scientific">Amphibalanus amphitrite</name>
    <name type="common">Striped barnacle</name>
    <name type="synonym">Balanus amphitrite</name>
    <dbReference type="NCBI Taxonomy" id="1232801"/>
    <lineage>
        <taxon>Eukaryota</taxon>
        <taxon>Metazoa</taxon>
        <taxon>Ecdysozoa</taxon>
        <taxon>Arthropoda</taxon>
        <taxon>Crustacea</taxon>
        <taxon>Multicrustacea</taxon>
        <taxon>Cirripedia</taxon>
        <taxon>Thoracica</taxon>
        <taxon>Thoracicalcarea</taxon>
        <taxon>Balanomorpha</taxon>
        <taxon>Balanoidea</taxon>
        <taxon>Balanidae</taxon>
        <taxon>Amphibalaninae</taxon>
        <taxon>Amphibalanus</taxon>
    </lineage>
</organism>
<feature type="transmembrane region" description="Helical" evidence="10">
    <location>
        <begin position="67"/>
        <end position="92"/>
    </location>
</feature>
<dbReference type="InterPro" id="IPR013866">
    <property type="entry name" value="Sphingolipid_d4-desaturase_N"/>
</dbReference>
<dbReference type="Pfam" id="PF08557">
    <property type="entry name" value="Lipid_DES"/>
    <property type="match status" value="1"/>
</dbReference>
<evidence type="ECO:0000256" key="2">
    <source>
        <dbReference type="ARBA" id="ARBA00006146"/>
    </source>
</evidence>
<protein>
    <recommendedName>
        <fullName evidence="3">sphingolipid 4-desaturase</fullName>
        <ecNumber evidence="3">1.14.19.17</ecNumber>
    </recommendedName>
</protein>
<evidence type="ECO:0000256" key="6">
    <source>
        <dbReference type="ARBA" id="ARBA00023002"/>
    </source>
</evidence>
<dbReference type="AlphaFoldDB" id="A0A6A4UTD7"/>
<comment type="caution">
    <text evidence="12">The sequence shown here is derived from an EMBL/GenBank/DDBJ whole genome shotgun (WGS) entry which is preliminary data.</text>
</comment>
<keyword evidence="8 9" id="KW-0472">Membrane</keyword>
<evidence type="ECO:0000256" key="5">
    <source>
        <dbReference type="ARBA" id="ARBA00022989"/>
    </source>
</evidence>
<keyword evidence="6 9" id="KW-0560">Oxidoreductase</keyword>
<dbReference type="InterPro" id="IPR005804">
    <property type="entry name" value="FA_desaturase_dom"/>
</dbReference>
<feature type="domain" description="Sphingolipid delta4-desaturase N-terminal" evidence="11">
    <location>
        <begin position="6"/>
        <end position="44"/>
    </location>
</feature>